<dbReference type="InterPro" id="IPR013149">
    <property type="entry name" value="ADH-like_C"/>
</dbReference>
<dbReference type="GO" id="GO:0003960">
    <property type="term" value="F:quinone reductase (NADPH) activity"/>
    <property type="evidence" value="ECO:0007669"/>
    <property type="project" value="TreeGrafter"/>
</dbReference>
<evidence type="ECO:0000259" key="3">
    <source>
        <dbReference type="SMART" id="SM00829"/>
    </source>
</evidence>
<dbReference type="InterPro" id="IPR002364">
    <property type="entry name" value="Quin_OxRdtase/zeta-crystal_CS"/>
</dbReference>
<keyword evidence="2" id="KW-0560">Oxidoreductase</keyword>
<proteinExistence type="predicted"/>
<dbReference type="Pfam" id="PF08240">
    <property type="entry name" value="ADH_N"/>
    <property type="match status" value="1"/>
</dbReference>
<dbReference type="Pfam" id="PF00107">
    <property type="entry name" value="ADH_zinc_N"/>
    <property type="match status" value="1"/>
</dbReference>
<keyword evidence="1" id="KW-0521">NADP</keyword>
<dbReference type="SUPFAM" id="SSF51735">
    <property type="entry name" value="NAD(P)-binding Rossmann-fold domains"/>
    <property type="match status" value="1"/>
</dbReference>
<feature type="domain" description="Enoyl reductase (ER)" evidence="3">
    <location>
        <begin position="10"/>
        <end position="324"/>
    </location>
</feature>
<dbReference type="AlphaFoldDB" id="A0A563ES83"/>
<dbReference type="GO" id="GO:0008270">
    <property type="term" value="F:zinc ion binding"/>
    <property type="evidence" value="ECO:0007669"/>
    <property type="project" value="InterPro"/>
</dbReference>
<dbReference type="PANTHER" id="PTHR48106:SF13">
    <property type="entry name" value="QUINONE OXIDOREDUCTASE-RELATED"/>
    <property type="match status" value="1"/>
</dbReference>
<dbReference type="InterPro" id="IPR013154">
    <property type="entry name" value="ADH-like_N"/>
</dbReference>
<dbReference type="Gene3D" id="3.40.50.720">
    <property type="entry name" value="NAD(P)-binding Rossmann-like Domain"/>
    <property type="match status" value="1"/>
</dbReference>
<dbReference type="GO" id="GO:0005829">
    <property type="term" value="C:cytosol"/>
    <property type="evidence" value="ECO:0007669"/>
    <property type="project" value="TreeGrafter"/>
</dbReference>
<comment type="caution">
    <text evidence="4">The sequence shown here is derived from an EMBL/GenBank/DDBJ whole genome shotgun (WGS) entry which is preliminary data.</text>
</comment>
<dbReference type="InterPro" id="IPR011032">
    <property type="entry name" value="GroES-like_sf"/>
</dbReference>
<name>A0A563ES83_9PSEU</name>
<protein>
    <submittedName>
        <fullName evidence="4">Zinc-binding dehydrogenase</fullName>
    </submittedName>
</protein>
<sequence>MRVVRYHEFGAPSVLQVDEAAKPAPGAGEVLIRVEAVGVNFAEVQRRQGIPIGGPAELPGSPGGDVAGIVESIGTGVVDVTAGDRVVTEVHQDAYADFVIAPARGLLHIPEGIDAAQATALTTPAQTAYGILKFSAAVRPGETVLVDAAAGGVGHLAVQVAKALGAGTVIATASSPEKLAFAKSLGADHAFDYTSDDWTDKVLEATDGKGADVVLDTVGGDILLKSLDVLATFGRLVFYGSASGADIPMINPMHLFGMKTVAGFSVYAMLYKRPEEFAAGQRELIEFVLAGKVKPIVHASLSLDEAVKAHEIMEARSQLGRVVLVP</sequence>
<dbReference type="EMBL" id="VOBR01000012">
    <property type="protein sequence ID" value="TWP50381.1"/>
    <property type="molecule type" value="Genomic_DNA"/>
</dbReference>
<dbReference type="GO" id="GO:0035925">
    <property type="term" value="F:mRNA 3'-UTR AU-rich region binding"/>
    <property type="evidence" value="ECO:0007669"/>
    <property type="project" value="TreeGrafter"/>
</dbReference>
<dbReference type="Gene3D" id="3.90.180.10">
    <property type="entry name" value="Medium-chain alcohol dehydrogenases, catalytic domain"/>
    <property type="match status" value="1"/>
</dbReference>
<keyword evidence="5" id="KW-1185">Reference proteome</keyword>
<dbReference type="InterPro" id="IPR036291">
    <property type="entry name" value="NAD(P)-bd_dom_sf"/>
</dbReference>
<dbReference type="PROSITE" id="PS01162">
    <property type="entry name" value="QOR_ZETA_CRYSTAL"/>
    <property type="match status" value="1"/>
</dbReference>
<evidence type="ECO:0000256" key="1">
    <source>
        <dbReference type="ARBA" id="ARBA00022857"/>
    </source>
</evidence>
<accession>A0A563ES83</accession>
<evidence type="ECO:0000313" key="4">
    <source>
        <dbReference type="EMBL" id="TWP50381.1"/>
    </source>
</evidence>
<dbReference type="InterPro" id="IPR020843">
    <property type="entry name" value="ER"/>
</dbReference>
<dbReference type="RefSeq" id="WP_146353542.1">
    <property type="nucleotide sequence ID" value="NZ_VOBR01000012.1"/>
</dbReference>
<evidence type="ECO:0000256" key="2">
    <source>
        <dbReference type="ARBA" id="ARBA00023002"/>
    </source>
</evidence>
<reference evidence="4 5" key="1">
    <citation type="submission" date="2019-07" db="EMBL/GenBank/DDBJ databases">
        <title>Lentzea xizangensis sp. nov., isolated from Qinghai-Tibetan Plateau Soils.</title>
        <authorList>
            <person name="Huang J."/>
        </authorList>
    </citation>
    <scope>NUCLEOTIDE SEQUENCE [LARGE SCALE GENOMIC DNA]</scope>
    <source>
        <strain evidence="4 5">FXJ1.1311</strain>
    </source>
</reference>
<dbReference type="SUPFAM" id="SSF50129">
    <property type="entry name" value="GroES-like"/>
    <property type="match status" value="1"/>
</dbReference>
<dbReference type="OrthoDB" id="9805883at2"/>
<organism evidence="4 5">
    <name type="scientific">Lentzea tibetensis</name>
    <dbReference type="NCBI Taxonomy" id="2591470"/>
    <lineage>
        <taxon>Bacteria</taxon>
        <taxon>Bacillati</taxon>
        <taxon>Actinomycetota</taxon>
        <taxon>Actinomycetes</taxon>
        <taxon>Pseudonocardiales</taxon>
        <taxon>Pseudonocardiaceae</taxon>
        <taxon>Lentzea</taxon>
    </lineage>
</organism>
<evidence type="ECO:0000313" key="5">
    <source>
        <dbReference type="Proteomes" id="UP000316639"/>
    </source>
</evidence>
<dbReference type="Proteomes" id="UP000316639">
    <property type="component" value="Unassembled WGS sequence"/>
</dbReference>
<dbReference type="SMART" id="SM00829">
    <property type="entry name" value="PKS_ER"/>
    <property type="match status" value="1"/>
</dbReference>
<dbReference type="GO" id="GO:0070402">
    <property type="term" value="F:NADPH binding"/>
    <property type="evidence" value="ECO:0007669"/>
    <property type="project" value="TreeGrafter"/>
</dbReference>
<dbReference type="PANTHER" id="PTHR48106">
    <property type="entry name" value="QUINONE OXIDOREDUCTASE PIG3-RELATED"/>
    <property type="match status" value="1"/>
</dbReference>
<gene>
    <name evidence="4" type="ORF">FKR81_19555</name>
</gene>